<evidence type="ECO:0000313" key="2">
    <source>
        <dbReference type="Proteomes" id="UP000648077"/>
    </source>
</evidence>
<dbReference type="RefSeq" id="WP_002504535.1">
    <property type="nucleotide sequence ID" value="NZ_CAJUXF010000337.1"/>
</dbReference>
<proteinExistence type="predicted"/>
<dbReference type="EMBL" id="JACGQI010000008">
    <property type="protein sequence ID" value="MBF2230082.1"/>
    <property type="molecule type" value="Genomic_DNA"/>
</dbReference>
<dbReference type="Pfam" id="PF08863">
    <property type="entry name" value="YolD"/>
    <property type="match status" value="1"/>
</dbReference>
<organism evidence="1 2">
    <name type="scientific">Staphylococcus epidermidis</name>
    <dbReference type="NCBI Taxonomy" id="1282"/>
    <lineage>
        <taxon>Bacteria</taxon>
        <taxon>Bacillati</taxon>
        <taxon>Bacillota</taxon>
        <taxon>Bacilli</taxon>
        <taxon>Bacillales</taxon>
        <taxon>Staphylococcaceae</taxon>
        <taxon>Staphylococcus</taxon>
    </lineage>
</organism>
<accession>A0A509LQW6</accession>
<name>A0A509LQW6_STAEP</name>
<dbReference type="Proteomes" id="UP000648077">
    <property type="component" value="Unassembled WGS sequence"/>
</dbReference>
<protein>
    <submittedName>
        <fullName evidence="1">YolD-like family protein</fullName>
    </submittedName>
</protein>
<comment type="caution">
    <text evidence="1">The sequence shown here is derived from an EMBL/GenBank/DDBJ whole genome shotgun (WGS) entry which is preliminary data.</text>
</comment>
<dbReference type="OrthoDB" id="2390144at2"/>
<dbReference type="PANTHER" id="PTHR40051:SF1">
    <property type="entry name" value="YOLD-LIKE FAMILY PROTEIN"/>
    <property type="match status" value="1"/>
</dbReference>
<dbReference type="PANTHER" id="PTHR40051">
    <property type="entry name" value="IG HYPOTHETICAL 15966"/>
    <property type="match status" value="1"/>
</dbReference>
<dbReference type="AlphaFoldDB" id="A0A509LQW6"/>
<sequence>MRPLPDEYKNETDYRKIPSEYLDKVIPQGREKINWQPFATIPEQFEKLKEYIIDQNKTDRSSLSSAQFEYINNKLNYCYKNHAPITIYYWNNGYISNLYCYIKAVDLTEKHLIVSNENGNQTRRISFKNVCDVD</sequence>
<dbReference type="InterPro" id="IPR014962">
    <property type="entry name" value="YolD"/>
</dbReference>
<gene>
    <name evidence="1" type="ORF">H3963_06550</name>
</gene>
<reference evidence="1" key="1">
    <citation type="submission" date="2020-08" db="EMBL/GenBank/DDBJ databases">
        <title>Changes in the skin microbiome associated with squamous cell carcinoma in transplant recipients.</title>
        <authorList>
            <person name="Zaugg J."/>
            <person name="Krueger A."/>
            <person name="Lachner N."/>
        </authorList>
    </citation>
    <scope>NUCLEOTIDE SEQUENCE</scope>
    <source>
        <strain evidence="1">R5988</strain>
    </source>
</reference>
<evidence type="ECO:0000313" key="1">
    <source>
        <dbReference type="EMBL" id="MBF2230082.1"/>
    </source>
</evidence>